<dbReference type="SUPFAM" id="SSF56801">
    <property type="entry name" value="Acetyl-CoA synthetase-like"/>
    <property type="match status" value="1"/>
</dbReference>
<keyword evidence="8" id="KW-1185">Reference proteome</keyword>
<dbReference type="CDD" id="cd05907">
    <property type="entry name" value="VL_LC_FACS_like"/>
    <property type="match status" value="1"/>
</dbReference>
<comment type="similarity">
    <text evidence="1">Belongs to the ATP-dependent AMP-binding enzyme family.</text>
</comment>
<dbReference type="Proteomes" id="UP001589693">
    <property type="component" value="Unassembled WGS sequence"/>
</dbReference>
<dbReference type="EMBL" id="JBHLZU010000033">
    <property type="protein sequence ID" value="MFB9909298.1"/>
    <property type="molecule type" value="Genomic_DNA"/>
</dbReference>
<organism evidence="7 8">
    <name type="scientific">Allokutzneria oryzae</name>
    <dbReference type="NCBI Taxonomy" id="1378989"/>
    <lineage>
        <taxon>Bacteria</taxon>
        <taxon>Bacillati</taxon>
        <taxon>Actinomycetota</taxon>
        <taxon>Actinomycetes</taxon>
        <taxon>Pseudonocardiales</taxon>
        <taxon>Pseudonocardiaceae</taxon>
        <taxon>Allokutzneria</taxon>
    </lineage>
</organism>
<evidence type="ECO:0000256" key="4">
    <source>
        <dbReference type="ARBA" id="ARBA00023098"/>
    </source>
</evidence>
<dbReference type="PANTHER" id="PTHR43272:SF32">
    <property type="entry name" value="AMP-DEPENDENT SYNTHETASE_LIGASE DOMAIN-CONTAINING PROTEIN"/>
    <property type="match status" value="1"/>
</dbReference>
<dbReference type="PROSITE" id="PS00455">
    <property type="entry name" value="AMP_BINDING"/>
    <property type="match status" value="1"/>
</dbReference>
<protein>
    <recommendedName>
        <fullName evidence="5">Acyl-CoA synthetase</fullName>
    </recommendedName>
</protein>
<feature type="domain" description="AMP-dependent synthetase/ligase" evidence="6">
    <location>
        <begin position="12"/>
        <end position="363"/>
    </location>
</feature>
<keyword evidence="4" id="KW-0443">Lipid metabolism</keyword>
<evidence type="ECO:0000256" key="5">
    <source>
        <dbReference type="ARBA" id="ARBA00032875"/>
    </source>
</evidence>
<proteinExistence type="inferred from homology"/>
<dbReference type="RefSeq" id="WP_377862074.1">
    <property type="nucleotide sequence ID" value="NZ_JBHLZU010000033.1"/>
</dbReference>
<keyword evidence="3" id="KW-0276">Fatty acid metabolism</keyword>
<evidence type="ECO:0000313" key="7">
    <source>
        <dbReference type="EMBL" id="MFB9909298.1"/>
    </source>
</evidence>
<dbReference type="Gene3D" id="3.40.50.12780">
    <property type="entry name" value="N-terminal domain of ligase-like"/>
    <property type="match status" value="1"/>
</dbReference>
<reference evidence="7 8" key="1">
    <citation type="submission" date="2024-09" db="EMBL/GenBank/DDBJ databases">
        <authorList>
            <person name="Sun Q."/>
            <person name="Mori K."/>
        </authorList>
    </citation>
    <scope>NUCLEOTIDE SEQUENCE [LARGE SCALE GENOMIC DNA]</scope>
    <source>
        <strain evidence="7 8">TBRC 7907</strain>
    </source>
</reference>
<dbReference type="InterPro" id="IPR020845">
    <property type="entry name" value="AMP-binding_CS"/>
</dbReference>
<evidence type="ECO:0000256" key="3">
    <source>
        <dbReference type="ARBA" id="ARBA00022832"/>
    </source>
</evidence>
<dbReference type="PANTHER" id="PTHR43272">
    <property type="entry name" value="LONG-CHAIN-FATTY-ACID--COA LIGASE"/>
    <property type="match status" value="1"/>
</dbReference>
<dbReference type="Pfam" id="PF00501">
    <property type="entry name" value="AMP-binding"/>
    <property type="match status" value="1"/>
</dbReference>
<name>A0ABV6AA64_9PSEU</name>
<accession>A0ABV6AA64</accession>
<sequence length="538" mass="58199">MTRYPVTAELVDRSAELYGDHPALRFKRDGQWQDMSYASLLDDVSRVAGGFVAQGIQPGDRVAVLAETCPEWTVCDLAIARVGAVCVPIYPTSPARECAWVLGDSGAKMVVYEDSGHFTRIAGVRHRLPALEQVVALDQLHRGEPVEPLPSNENEPSTIIYTSGTTGPAKGCPLSPANLRAAQSSIDTFVTMGTGDVVYLYLPLAHLFARMTQVMTLALGATLAYSSGDVREIVSELTEVRPTLLPSVPRLFEKVHAKVTTLAEGMDPERVHDLVRGAFGGRLREALTGSAPISPEILEFFHACGVPVYEAYGMTESTAVISANGPGAVRFGSVGRPLPGVEVRIADDGEVLAAGANVFSGYHANEAATGEALRDGWLHTGDLGALDEDGYLHITGRKKDLIITAGGKNLSPANMENDLRRSRWISHAVVHGDRRPYAVALITLDEEEVLPWARENGLPEGIAELARHPRVLDLIGKAVAEANQGYSPPERVRRFAVLEHDFSQEAGELTPTSKLRRKIVQERYSALVDELYGGNLRA</sequence>
<dbReference type="Pfam" id="PF23562">
    <property type="entry name" value="AMP-binding_C_3"/>
    <property type="match status" value="1"/>
</dbReference>
<evidence type="ECO:0000313" key="8">
    <source>
        <dbReference type="Proteomes" id="UP001589693"/>
    </source>
</evidence>
<keyword evidence="2" id="KW-0436">Ligase</keyword>
<comment type="caution">
    <text evidence="7">The sequence shown here is derived from an EMBL/GenBank/DDBJ whole genome shotgun (WGS) entry which is preliminary data.</text>
</comment>
<evidence type="ECO:0000256" key="2">
    <source>
        <dbReference type="ARBA" id="ARBA00022598"/>
    </source>
</evidence>
<dbReference type="InterPro" id="IPR000873">
    <property type="entry name" value="AMP-dep_synth/lig_dom"/>
</dbReference>
<gene>
    <name evidence="7" type="ORF">ACFFQA_35630</name>
</gene>
<evidence type="ECO:0000256" key="1">
    <source>
        <dbReference type="ARBA" id="ARBA00006432"/>
    </source>
</evidence>
<dbReference type="InterPro" id="IPR042099">
    <property type="entry name" value="ANL_N_sf"/>
</dbReference>
<evidence type="ECO:0000259" key="6">
    <source>
        <dbReference type="Pfam" id="PF00501"/>
    </source>
</evidence>